<organism evidence="3 4">
    <name type="scientific">Rhynocoris fuscipes</name>
    <dbReference type="NCBI Taxonomy" id="488301"/>
    <lineage>
        <taxon>Eukaryota</taxon>
        <taxon>Metazoa</taxon>
        <taxon>Ecdysozoa</taxon>
        <taxon>Arthropoda</taxon>
        <taxon>Hexapoda</taxon>
        <taxon>Insecta</taxon>
        <taxon>Pterygota</taxon>
        <taxon>Neoptera</taxon>
        <taxon>Paraneoptera</taxon>
        <taxon>Hemiptera</taxon>
        <taxon>Heteroptera</taxon>
        <taxon>Panheteroptera</taxon>
        <taxon>Cimicomorpha</taxon>
        <taxon>Reduviidae</taxon>
        <taxon>Harpactorinae</taxon>
        <taxon>Harpactorini</taxon>
        <taxon>Rhynocoris</taxon>
    </lineage>
</organism>
<gene>
    <name evidence="3" type="ORF">O3M35_012396</name>
</gene>
<keyword evidence="4" id="KW-1185">Reference proteome</keyword>
<evidence type="ECO:0000256" key="2">
    <source>
        <dbReference type="SAM" id="SignalP"/>
    </source>
</evidence>
<feature type="region of interest" description="Disordered" evidence="1">
    <location>
        <begin position="59"/>
        <end position="112"/>
    </location>
</feature>
<dbReference type="Proteomes" id="UP001461498">
    <property type="component" value="Unassembled WGS sequence"/>
</dbReference>
<reference evidence="3 4" key="1">
    <citation type="submission" date="2022-12" db="EMBL/GenBank/DDBJ databases">
        <title>Chromosome-level genome assembly of true bugs.</title>
        <authorList>
            <person name="Ma L."/>
            <person name="Li H."/>
        </authorList>
    </citation>
    <scope>NUCLEOTIDE SEQUENCE [LARGE SCALE GENOMIC DNA]</scope>
    <source>
        <strain evidence="3">Lab_2022b</strain>
    </source>
</reference>
<evidence type="ECO:0000313" key="3">
    <source>
        <dbReference type="EMBL" id="KAK9501721.1"/>
    </source>
</evidence>
<feature type="compositionally biased region" description="Acidic residues" evidence="1">
    <location>
        <begin position="72"/>
        <end position="86"/>
    </location>
</feature>
<evidence type="ECO:0000256" key="1">
    <source>
        <dbReference type="SAM" id="MobiDB-lite"/>
    </source>
</evidence>
<name>A0AAW1CTC5_9HEMI</name>
<feature type="compositionally biased region" description="Basic and acidic residues" evidence="1">
    <location>
        <begin position="101"/>
        <end position="112"/>
    </location>
</feature>
<evidence type="ECO:0008006" key="5">
    <source>
        <dbReference type="Google" id="ProtNLM"/>
    </source>
</evidence>
<feature type="chain" id="PRO_5043564741" description="Secreted protein" evidence="2">
    <location>
        <begin position="19"/>
        <end position="112"/>
    </location>
</feature>
<keyword evidence="2" id="KW-0732">Signal</keyword>
<protein>
    <recommendedName>
        <fullName evidence="5">Secreted protein</fullName>
    </recommendedName>
</protein>
<accession>A0AAW1CTC5</accession>
<feature type="signal peptide" evidence="2">
    <location>
        <begin position="1"/>
        <end position="18"/>
    </location>
</feature>
<evidence type="ECO:0000313" key="4">
    <source>
        <dbReference type="Proteomes" id="UP001461498"/>
    </source>
</evidence>
<proteinExistence type="predicted"/>
<dbReference type="AlphaFoldDB" id="A0AAW1CTC5"/>
<sequence length="112" mass="13466">MHYGYLLFLFTIICYVNAIPEFYPDRRHFTELNVERIRSPLRIRRFLRLIKEPVETYNSIKDGSLDNHEEEAISEEQIEEHDEGEDHEQHEIPLPVSEEETDRHDEEILGED</sequence>
<dbReference type="EMBL" id="JAPXFL010000009">
    <property type="protein sequence ID" value="KAK9501721.1"/>
    <property type="molecule type" value="Genomic_DNA"/>
</dbReference>
<comment type="caution">
    <text evidence="3">The sequence shown here is derived from an EMBL/GenBank/DDBJ whole genome shotgun (WGS) entry which is preliminary data.</text>
</comment>